<evidence type="ECO:0000313" key="1">
    <source>
        <dbReference type="EMBL" id="KAI8429031.1"/>
    </source>
</evidence>
<name>A0ACC0JYC2_CHOFU</name>
<reference evidence="1 2" key="1">
    <citation type="journal article" date="2022" name="Genome Biol. Evol.">
        <title>The Spruce Budworm Genome: Reconstructing the Evolutionary History of Antifreeze Proteins.</title>
        <authorList>
            <person name="Beliveau C."/>
            <person name="Gagne P."/>
            <person name="Picq S."/>
            <person name="Vernygora O."/>
            <person name="Keeling C.I."/>
            <person name="Pinkney K."/>
            <person name="Doucet D."/>
            <person name="Wen F."/>
            <person name="Johnston J.S."/>
            <person name="Maaroufi H."/>
            <person name="Boyle B."/>
            <person name="Laroche J."/>
            <person name="Dewar K."/>
            <person name="Juretic N."/>
            <person name="Blackburn G."/>
            <person name="Nisole A."/>
            <person name="Brunet B."/>
            <person name="Brandao M."/>
            <person name="Lumley L."/>
            <person name="Duan J."/>
            <person name="Quan G."/>
            <person name="Lucarotti C.J."/>
            <person name="Roe A.D."/>
            <person name="Sperling F.A.H."/>
            <person name="Levesque R.C."/>
            <person name="Cusson M."/>
        </authorList>
    </citation>
    <scope>NUCLEOTIDE SEQUENCE [LARGE SCALE GENOMIC DNA]</scope>
    <source>
        <strain evidence="1">Glfc:IPQL:Cfum</strain>
    </source>
</reference>
<protein>
    <submittedName>
        <fullName evidence="1">Uncharacterized protein</fullName>
    </submittedName>
</protein>
<comment type="caution">
    <text evidence="1">The sequence shown here is derived from an EMBL/GenBank/DDBJ whole genome shotgun (WGS) entry which is preliminary data.</text>
</comment>
<feature type="non-terminal residue" evidence="1">
    <location>
        <position position="1"/>
    </location>
</feature>
<keyword evidence="2" id="KW-1185">Reference proteome</keyword>
<evidence type="ECO:0000313" key="2">
    <source>
        <dbReference type="Proteomes" id="UP001064048"/>
    </source>
</evidence>
<dbReference type="EMBL" id="CM046112">
    <property type="protein sequence ID" value="KAI8429031.1"/>
    <property type="molecule type" value="Genomic_DNA"/>
</dbReference>
<dbReference type="Proteomes" id="UP001064048">
    <property type="component" value="Chromosome 12"/>
</dbReference>
<accession>A0ACC0JYC2</accession>
<gene>
    <name evidence="1" type="ORF">MSG28_007602</name>
</gene>
<sequence length="813" mass="94097">RGAGQAPGAVLPHVSRARHFNYSQRSENVKCPNMTNKIFRVALIGLLISTTVNAKKTRRIKPKPEEDTSPKPSVVSYSTFGFNDVGSYDGFVPSSPDYVNYLSNANQDSTPTRLYAPAFPSSLETSGFGSQTQEGQATGIVEDNNAQPSILQYNSASYYNPINLDHNEDNGQNDSPEEKYKQIVDEESNSPIYGTKLGRNKNKNKYLNQFNDTASFNVYSSGPSSPSENKYLNFKEAEPTQNKPTSYGESANTIRNVFNYAPTYPPTEIGDEVVKPTSNNTISFNFPKVIDFTKYKQYYPTEVEPQQRPQLQPLTFQSVTKKKKYENKQNKDSEIQSSSFKYPPQTYKNNYKVTEEDQEKEDPRPNVYTHHDYSNNFISYTTPKTITKSGKLNLEFKDKIKHNPWDSDSQLSSISYNSSNKNWRNPLKNYEYSTDYSNMSFKFDTSTLKKPFSSHSEEQASASNNLELYNNFPGTDYSSFKKIPGVKAHYEDDYSTIQSKYKDLFKSDDYINQFKNLYGNSAPTTSSIWGNVKEPEFLSHQHHSFSSPFRDDDKHHSLSYPFKGDEITNDVVHIPKKPYSHKFSSSKYSDRKPSEWLYQNKPRPQKLNNPNDWTKDVSLTRFKSEEDLLGLRTHDTSHPSYLPSYKPFHDVSDEFDYMKLVEKWKQSYLQSKYKETLRDFETYASDAKPVHVPIPKPYASDNFMYLISQQKAFKRMRIGKAGTTRRALIFSPAVGGKMMRVRPREIMKLNTRARYRPRRPLRATYQDRNRRRWPERRPEFRGPSNPYRSTFDDQEYRRRSTGPTLQGRREVLV</sequence>
<organism evidence="1 2">
    <name type="scientific">Choristoneura fumiferana</name>
    <name type="common">Spruce budworm moth</name>
    <name type="synonym">Archips fumiferana</name>
    <dbReference type="NCBI Taxonomy" id="7141"/>
    <lineage>
        <taxon>Eukaryota</taxon>
        <taxon>Metazoa</taxon>
        <taxon>Ecdysozoa</taxon>
        <taxon>Arthropoda</taxon>
        <taxon>Hexapoda</taxon>
        <taxon>Insecta</taxon>
        <taxon>Pterygota</taxon>
        <taxon>Neoptera</taxon>
        <taxon>Endopterygota</taxon>
        <taxon>Lepidoptera</taxon>
        <taxon>Glossata</taxon>
        <taxon>Ditrysia</taxon>
        <taxon>Tortricoidea</taxon>
        <taxon>Tortricidae</taxon>
        <taxon>Tortricinae</taxon>
        <taxon>Choristoneura</taxon>
    </lineage>
</organism>
<proteinExistence type="predicted"/>